<dbReference type="EMBL" id="BAABGZ010000018">
    <property type="protein sequence ID" value="GAA4355969.1"/>
    <property type="molecule type" value="Genomic_DNA"/>
</dbReference>
<feature type="chain" id="PRO_5046142639" evidence="1">
    <location>
        <begin position="22"/>
        <end position="440"/>
    </location>
</feature>
<keyword evidence="3" id="KW-1185">Reference proteome</keyword>
<dbReference type="InterPro" id="IPR009380">
    <property type="entry name" value="DUF1036"/>
</dbReference>
<name>A0ABP8ICX9_9BACT</name>
<proteinExistence type="predicted"/>
<evidence type="ECO:0000256" key="1">
    <source>
        <dbReference type="SAM" id="SignalP"/>
    </source>
</evidence>
<dbReference type="Gene3D" id="2.20.110.10">
    <property type="entry name" value="Histone H3 K4-specific methyltransferase SET7/9 N-terminal domain"/>
    <property type="match status" value="1"/>
</dbReference>
<organism evidence="2 3">
    <name type="scientific">Hymenobacter saemangeumensis</name>
    <dbReference type="NCBI Taxonomy" id="1084522"/>
    <lineage>
        <taxon>Bacteria</taxon>
        <taxon>Pseudomonadati</taxon>
        <taxon>Bacteroidota</taxon>
        <taxon>Cytophagia</taxon>
        <taxon>Cytophagales</taxon>
        <taxon>Hymenobacteraceae</taxon>
        <taxon>Hymenobacter</taxon>
    </lineage>
</organism>
<protein>
    <submittedName>
        <fullName evidence="2">Uncharacterized protein</fullName>
    </submittedName>
</protein>
<evidence type="ECO:0000313" key="2">
    <source>
        <dbReference type="EMBL" id="GAA4355969.1"/>
    </source>
</evidence>
<dbReference type="RefSeq" id="WP_345235823.1">
    <property type="nucleotide sequence ID" value="NZ_BAABGZ010000018.1"/>
</dbReference>
<comment type="caution">
    <text evidence="2">The sequence shown here is derived from an EMBL/GenBank/DDBJ whole genome shotgun (WGS) entry which is preliminary data.</text>
</comment>
<keyword evidence="1" id="KW-0732">Signal</keyword>
<dbReference type="SUPFAM" id="SSF82185">
    <property type="entry name" value="Histone H3 K4-specific methyltransferase SET7/9 N-terminal domain"/>
    <property type="match status" value="1"/>
</dbReference>
<gene>
    <name evidence="2" type="ORF">GCM10023185_19320</name>
</gene>
<sequence length="440" mass="49535">MKQRLLLLVLLALLFTNRSWAQLTIINSSDRTVSMAIGFYVEKGLFKGWNTKGWLTIVPHDSATMLPNGIAGNCFYYFARIDGCDQQHTGNYPMFIHPTDAFSVANAGTDAPITLNQGVQKAGFVKVDLPAGQQRFRMHLPAVNCTQQGKRIGDWLVYLDRDKEEVAKPEHATYLRRISYQQGVPAGMVRDYYYPANKLQWDGKLLAEHPAIMHGTCITYDESGRKREEAVYQNGRLTGSVRRWDVNGAEQLTVKKYRTVKLLQPQQGYLVSYFKSGKSRTVIPVHLPPNTVSWYYEFTAFRDLAQMQAARAKFKLAAELTRLIDESGSLALAMNMLTTPPGGHICDVYLLQDASQSDLFQQKQEFSYLREGTRTSLTAAVVPVQSMANQQVYLGLHNPDNLYGIHYAIEVVAVVEEEVAQTPTKIPSKVPARATSRTRR</sequence>
<dbReference type="Pfam" id="PF06282">
    <property type="entry name" value="DUF1036"/>
    <property type="match status" value="1"/>
</dbReference>
<evidence type="ECO:0000313" key="3">
    <source>
        <dbReference type="Proteomes" id="UP001501153"/>
    </source>
</evidence>
<reference evidence="3" key="1">
    <citation type="journal article" date="2019" name="Int. J. Syst. Evol. Microbiol.">
        <title>The Global Catalogue of Microorganisms (GCM) 10K type strain sequencing project: providing services to taxonomists for standard genome sequencing and annotation.</title>
        <authorList>
            <consortium name="The Broad Institute Genomics Platform"/>
            <consortium name="The Broad Institute Genome Sequencing Center for Infectious Disease"/>
            <person name="Wu L."/>
            <person name="Ma J."/>
        </authorList>
    </citation>
    <scope>NUCLEOTIDE SEQUENCE [LARGE SCALE GENOMIC DNA]</scope>
    <source>
        <strain evidence="3">JCM 17923</strain>
    </source>
</reference>
<accession>A0ABP8ICX9</accession>
<dbReference type="Proteomes" id="UP001501153">
    <property type="component" value="Unassembled WGS sequence"/>
</dbReference>
<feature type="signal peptide" evidence="1">
    <location>
        <begin position="1"/>
        <end position="21"/>
    </location>
</feature>